<proteinExistence type="predicted"/>
<feature type="non-terminal residue" evidence="2">
    <location>
        <position position="1"/>
    </location>
</feature>
<organism evidence="2 3">
    <name type="scientific">Halocaridina rubra</name>
    <name type="common">Hawaiian red shrimp</name>
    <dbReference type="NCBI Taxonomy" id="373956"/>
    <lineage>
        <taxon>Eukaryota</taxon>
        <taxon>Metazoa</taxon>
        <taxon>Ecdysozoa</taxon>
        <taxon>Arthropoda</taxon>
        <taxon>Crustacea</taxon>
        <taxon>Multicrustacea</taxon>
        <taxon>Malacostraca</taxon>
        <taxon>Eumalacostraca</taxon>
        <taxon>Eucarida</taxon>
        <taxon>Decapoda</taxon>
        <taxon>Pleocyemata</taxon>
        <taxon>Caridea</taxon>
        <taxon>Atyoidea</taxon>
        <taxon>Atyidae</taxon>
        <taxon>Halocaridina</taxon>
    </lineage>
</organism>
<evidence type="ECO:0000313" key="2">
    <source>
        <dbReference type="EMBL" id="KAK7070113.1"/>
    </source>
</evidence>
<protein>
    <recommendedName>
        <fullName evidence="1">Histone methyltransferase Tudor domain-containing protein</fullName>
    </recommendedName>
</protein>
<feature type="domain" description="Histone methyltransferase Tudor" evidence="1">
    <location>
        <begin position="36"/>
        <end position="77"/>
    </location>
</feature>
<reference evidence="2 3" key="1">
    <citation type="submission" date="2023-11" db="EMBL/GenBank/DDBJ databases">
        <title>Halocaridina rubra genome assembly.</title>
        <authorList>
            <person name="Smith C."/>
        </authorList>
    </citation>
    <scope>NUCLEOTIDE SEQUENCE [LARGE SCALE GENOMIC DNA]</scope>
    <source>
        <strain evidence="2">EP-1</strain>
        <tissue evidence="2">Whole</tissue>
    </source>
</reference>
<evidence type="ECO:0000259" key="1">
    <source>
        <dbReference type="Pfam" id="PF18359"/>
    </source>
</evidence>
<dbReference type="InterPro" id="IPR041291">
    <property type="entry name" value="TUDOR_5"/>
</dbReference>
<dbReference type="EMBL" id="JAXCGZ010015536">
    <property type="protein sequence ID" value="KAK7070113.1"/>
    <property type="molecule type" value="Genomic_DNA"/>
</dbReference>
<dbReference type="Proteomes" id="UP001381693">
    <property type="component" value="Unassembled WGS sequence"/>
</dbReference>
<evidence type="ECO:0000313" key="3">
    <source>
        <dbReference type="Proteomes" id="UP001381693"/>
    </source>
</evidence>
<keyword evidence="3" id="KW-1185">Reference proteome</keyword>
<accession>A0AAN8WX59</accession>
<sequence length="82" mass="9272">GTAYKIRYLYNAKSGSLTRTLPGRQLAYSYANPNRIPVGTRVIAKYKDEDPKNMTISGSFYVGIIAEIPTAANKHRWGHMYF</sequence>
<name>A0AAN8WX59_HALRR</name>
<dbReference type="Pfam" id="PF18359">
    <property type="entry name" value="Tudor_5"/>
    <property type="match status" value="1"/>
</dbReference>
<comment type="caution">
    <text evidence="2">The sequence shown here is derived from an EMBL/GenBank/DDBJ whole genome shotgun (WGS) entry which is preliminary data.</text>
</comment>
<gene>
    <name evidence="2" type="ORF">SK128_006772</name>
</gene>
<dbReference type="AlphaFoldDB" id="A0AAN8WX59"/>